<gene>
    <name evidence="1" type="ORF">CWE23_03940</name>
</gene>
<protein>
    <recommendedName>
        <fullName evidence="3">Sulfotransferase family protein</fullName>
    </recommendedName>
</protein>
<reference evidence="2" key="1">
    <citation type="journal article" date="2018" name="Front. Microbiol.">
        <title>Genome-Based Analysis Reveals the Taxonomy and Diversity of the Family Idiomarinaceae.</title>
        <authorList>
            <person name="Liu Y."/>
            <person name="Lai Q."/>
            <person name="Shao Z."/>
        </authorList>
    </citation>
    <scope>NUCLEOTIDE SEQUENCE [LARGE SCALE GENOMIC DNA]</scope>
    <source>
        <strain evidence="2">SN-14</strain>
    </source>
</reference>
<evidence type="ECO:0000313" key="1">
    <source>
        <dbReference type="EMBL" id="RUO45181.1"/>
    </source>
</evidence>
<dbReference type="AlphaFoldDB" id="A0AA94JEU8"/>
<dbReference type="SUPFAM" id="SSF52540">
    <property type="entry name" value="P-loop containing nucleoside triphosphate hydrolases"/>
    <property type="match status" value="1"/>
</dbReference>
<organism evidence="1 2">
    <name type="scientific">Idiomarina aquatica</name>
    <dbReference type="NCBI Taxonomy" id="1327752"/>
    <lineage>
        <taxon>Bacteria</taxon>
        <taxon>Pseudomonadati</taxon>
        <taxon>Pseudomonadota</taxon>
        <taxon>Gammaproteobacteria</taxon>
        <taxon>Alteromonadales</taxon>
        <taxon>Idiomarinaceae</taxon>
        <taxon>Idiomarina</taxon>
    </lineage>
</organism>
<dbReference type="EMBL" id="PIPS01000001">
    <property type="protein sequence ID" value="RUO45181.1"/>
    <property type="molecule type" value="Genomic_DNA"/>
</dbReference>
<sequence length="242" mass="28803">MDTVNKLSWREKFERALAERTRRRMLTNAANVDWVSYHIPKTAGTSFRAALKQAFGERQFFAVYEFSGANELTQGEPIWLPATAQVVHGHFRPHPRHRQLFPNGKRITWMRDPVKRAWSLLNHTLDVQNNDKVYEFIKSQFLDQGLSDREEIFRAMIKNEQSARFFNIYQRDYQGFNNKFFFFVGCTERYNDDLQRLAEMMQKPLASEQLNPSKNKQPVPDLSDKERAYFSEEYRIYERLIS</sequence>
<evidence type="ECO:0000313" key="2">
    <source>
        <dbReference type="Proteomes" id="UP000286680"/>
    </source>
</evidence>
<dbReference type="RefSeq" id="WP_126819562.1">
    <property type="nucleotide sequence ID" value="NZ_PIPS01000001.1"/>
</dbReference>
<dbReference type="Gene3D" id="3.40.50.300">
    <property type="entry name" value="P-loop containing nucleotide triphosphate hydrolases"/>
    <property type="match status" value="1"/>
</dbReference>
<dbReference type="InterPro" id="IPR027417">
    <property type="entry name" value="P-loop_NTPase"/>
</dbReference>
<accession>A0AA94JEU8</accession>
<proteinExistence type="predicted"/>
<keyword evidence="2" id="KW-1185">Reference proteome</keyword>
<evidence type="ECO:0008006" key="3">
    <source>
        <dbReference type="Google" id="ProtNLM"/>
    </source>
</evidence>
<name>A0AA94JEU8_9GAMM</name>
<comment type="caution">
    <text evidence="1">The sequence shown here is derived from an EMBL/GenBank/DDBJ whole genome shotgun (WGS) entry which is preliminary data.</text>
</comment>
<dbReference type="Proteomes" id="UP000286680">
    <property type="component" value="Unassembled WGS sequence"/>
</dbReference>